<accession>A0A2U2B6H3</accession>
<keyword evidence="1" id="KW-0732">Signal</keyword>
<dbReference type="RefSeq" id="WP_109265168.1">
    <property type="nucleotide sequence ID" value="NZ_QEWP01000012.1"/>
</dbReference>
<feature type="chain" id="PRO_5015557171" description="DUF4382 domain-containing protein" evidence="1">
    <location>
        <begin position="20"/>
        <end position="300"/>
    </location>
</feature>
<dbReference type="InterPro" id="IPR025491">
    <property type="entry name" value="DUF4382"/>
</dbReference>
<proteinExistence type="predicted"/>
<protein>
    <recommendedName>
        <fullName evidence="2">DUF4382 domain-containing protein</fullName>
    </recommendedName>
</protein>
<organism evidence="3 4">
    <name type="scientific">Marinilabilia rubra</name>
    <dbReference type="NCBI Taxonomy" id="2162893"/>
    <lineage>
        <taxon>Bacteria</taxon>
        <taxon>Pseudomonadati</taxon>
        <taxon>Bacteroidota</taxon>
        <taxon>Bacteroidia</taxon>
        <taxon>Marinilabiliales</taxon>
        <taxon>Marinilabiliaceae</taxon>
        <taxon>Marinilabilia</taxon>
    </lineage>
</organism>
<evidence type="ECO:0000313" key="4">
    <source>
        <dbReference type="Proteomes" id="UP000244956"/>
    </source>
</evidence>
<evidence type="ECO:0000259" key="2">
    <source>
        <dbReference type="Pfam" id="PF14321"/>
    </source>
</evidence>
<comment type="caution">
    <text evidence="3">The sequence shown here is derived from an EMBL/GenBank/DDBJ whole genome shotgun (WGS) entry which is preliminary data.</text>
</comment>
<reference evidence="3 4" key="1">
    <citation type="submission" date="2018-05" db="EMBL/GenBank/DDBJ databases">
        <title>Marinilabilia rubrum sp. nov., isolated from saltern sediment.</title>
        <authorList>
            <person name="Zhang R."/>
        </authorList>
    </citation>
    <scope>NUCLEOTIDE SEQUENCE [LARGE SCALE GENOMIC DNA]</scope>
    <source>
        <strain evidence="3 4">WTE16</strain>
    </source>
</reference>
<dbReference type="AlphaFoldDB" id="A0A2U2B6H3"/>
<evidence type="ECO:0000313" key="3">
    <source>
        <dbReference type="EMBL" id="PWD98634.1"/>
    </source>
</evidence>
<feature type="signal peptide" evidence="1">
    <location>
        <begin position="1"/>
        <end position="19"/>
    </location>
</feature>
<name>A0A2U2B6H3_9BACT</name>
<feature type="domain" description="DUF4382" evidence="2">
    <location>
        <begin position="30"/>
        <end position="184"/>
    </location>
</feature>
<sequence>MRKLLFLTPLLILPLIFGACSENDNNATEKGQIKLSITDAPLDADNISEVNISVTGVQYQNEDGEWATFEGFEGPQTHDLLDLTRGESELLGSFEIEAGTYTQLRFMLDAVERGESSVSNPGCYLVFEDESEQPLFVPSGSQTGYKANGEFTVPMNGVVSVTADFDARKSVVKAGNSGKYILKPTIRLIVEDQAGSIAGMVSNVPEGSEAMVYIYENNTYSEEEEAEPVEEEAVRFANAISSDMVDETGMYKLAFLAPGTYDLVVVENIDGEFSQVLGIVEDVEVESINETTSDINIEEL</sequence>
<dbReference type="Proteomes" id="UP000244956">
    <property type="component" value="Unassembled WGS sequence"/>
</dbReference>
<evidence type="ECO:0000256" key="1">
    <source>
        <dbReference type="SAM" id="SignalP"/>
    </source>
</evidence>
<keyword evidence="4" id="KW-1185">Reference proteome</keyword>
<gene>
    <name evidence="3" type="ORF">DDZ16_14325</name>
</gene>
<dbReference type="OrthoDB" id="2111471at2"/>
<dbReference type="EMBL" id="QEWP01000012">
    <property type="protein sequence ID" value="PWD98634.1"/>
    <property type="molecule type" value="Genomic_DNA"/>
</dbReference>
<dbReference type="Pfam" id="PF14321">
    <property type="entry name" value="DUF4382"/>
    <property type="match status" value="1"/>
</dbReference>
<dbReference type="PROSITE" id="PS51257">
    <property type="entry name" value="PROKAR_LIPOPROTEIN"/>
    <property type="match status" value="1"/>
</dbReference>